<proteinExistence type="inferred from homology"/>
<evidence type="ECO:0000313" key="20">
    <source>
        <dbReference type="Proteomes" id="UP000050525"/>
    </source>
</evidence>
<dbReference type="PROSITE" id="PS01186">
    <property type="entry name" value="EGF_2"/>
    <property type="match status" value="1"/>
</dbReference>
<feature type="transmembrane region" description="Helical" evidence="16">
    <location>
        <begin position="292"/>
        <end position="314"/>
    </location>
</feature>
<feature type="domain" description="Kazal-like" evidence="18">
    <location>
        <begin position="154"/>
        <end position="202"/>
    </location>
</feature>
<dbReference type="FunFam" id="3.30.60.30:FF:000020">
    <property type="entry name" value="tomoregulin-2 isoform X2"/>
    <property type="match status" value="1"/>
</dbReference>
<evidence type="ECO:0000256" key="12">
    <source>
        <dbReference type="ARBA" id="ARBA00072085"/>
    </source>
</evidence>
<keyword evidence="8 16" id="KW-0472">Membrane</keyword>
<keyword evidence="5" id="KW-0677">Repeat</keyword>
<dbReference type="InterPro" id="IPR036058">
    <property type="entry name" value="Kazal_dom_sf"/>
</dbReference>
<evidence type="ECO:0000256" key="15">
    <source>
        <dbReference type="SAM" id="MobiDB-lite"/>
    </source>
</evidence>
<evidence type="ECO:0000256" key="4">
    <source>
        <dbReference type="ARBA" id="ARBA00022729"/>
    </source>
</evidence>
<name>A0A151NA27_ALLMI</name>
<comment type="caution">
    <text evidence="19">The sequence shown here is derived from an EMBL/GenBank/DDBJ whole genome shotgun (WGS) entry which is preliminary data.</text>
</comment>
<dbReference type="GO" id="GO:0006950">
    <property type="term" value="P:response to stress"/>
    <property type="evidence" value="ECO:0007669"/>
    <property type="project" value="UniProtKB-ARBA"/>
</dbReference>
<feature type="compositionally biased region" description="Polar residues" evidence="15">
    <location>
        <begin position="329"/>
        <end position="348"/>
    </location>
</feature>
<accession>A0A151NA27</accession>
<sequence>MLLIIARPVKLAAFPTSLSDCQTPTGWNCSGFDDRENDLFLCDTNTCKFDGECLRIGDSVTCVCQFKCSGDYVPVCGSNGDTYQNECYLRQAACKQQSEILVVSQGSCATDAGSGSGDGVNEGSGETSQKETSTCDICQFGAECDEDAEDVWCVCNIDCSQTNFNPLCASDGKSYDNACQIKEASCQKQEKIEVMSLGRCQDNTTATTKSEDGHYARTDYAENANKLEESARGIYIPCPEHYNGFCMHGKCEHSTNMLEPSCRCDAGYTGQHCEKKDYSVLYVVPGPVRFQYVLIAAVIGTIQIAIICVVVLCITRKCPRSNRIHRQKQNTGHYSSDNTTRASTSNEGLATEGKTRDVGLYIYQTSITNFDTASDRGTTLILKMKNSENMGKKPLTGLQRTDETKETWDQHLSEDGIDIPDGFPCS</sequence>
<dbReference type="FunFam" id="2.10.25.10:FF:000234">
    <property type="entry name" value="tomoregulin-2 isoform X1"/>
    <property type="match status" value="1"/>
</dbReference>
<keyword evidence="6" id="KW-0654">Proteoglycan</keyword>
<dbReference type="SUPFAM" id="SSF100895">
    <property type="entry name" value="Kazal-type serine protease inhibitors"/>
    <property type="match status" value="2"/>
</dbReference>
<comment type="subcellular location">
    <subcellularLocation>
        <location evidence="1">Membrane</location>
        <topology evidence="1">Single-pass type I membrane protein</topology>
    </subcellularLocation>
</comment>
<keyword evidence="2 14" id="KW-0245">EGF-like domain</keyword>
<dbReference type="FunFam" id="3.30.60.30:FF:000002">
    <property type="entry name" value="tomoregulin-2 isoform X1"/>
    <property type="match status" value="1"/>
</dbReference>
<feature type="region of interest" description="Disordered" evidence="15">
    <location>
        <begin position="325"/>
        <end position="349"/>
    </location>
</feature>
<dbReference type="SUPFAM" id="SSF57196">
    <property type="entry name" value="EGF/Laminin"/>
    <property type="match status" value="1"/>
</dbReference>
<dbReference type="PROSITE" id="PS50026">
    <property type="entry name" value="EGF_3"/>
    <property type="match status" value="1"/>
</dbReference>
<gene>
    <name evidence="19" type="primary">TMEFF2</name>
    <name evidence="19" type="ORF">Y1Q_0008819</name>
</gene>
<keyword evidence="9 14" id="KW-1015">Disulfide bond</keyword>
<keyword evidence="4" id="KW-0732">Signal</keyword>
<organism evidence="19 20">
    <name type="scientific">Alligator mississippiensis</name>
    <name type="common">American alligator</name>
    <dbReference type="NCBI Taxonomy" id="8496"/>
    <lineage>
        <taxon>Eukaryota</taxon>
        <taxon>Metazoa</taxon>
        <taxon>Chordata</taxon>
        <taxon>Craniata</taxon>
        <taxon>Vertebrata</taxon>
        <taxon>Euteleostomi</taxon>
        <taxon>Archelosauria</taxon>
        <taxon>Archosauria</taxon>
        <taxon>Crocodylia</taxon>
        <taxon>Alligatoridae</taxon>
        <taxon>Alligatorinae</taxon>
        <taxon>Alligator</taxon>
    </lineage>
</organism>
<dbReference type="Pfam" id="PF07648">
    <property type="entry name" value="Kazal_2"/>
    <property type="match status" value="2"/>
</dbReference>
<dbReference type="GO" id="GO:0016020">
    <property type="term" value="C:membrane"/>
    <property type="evidence" value="ECO:0007669"/>
    <property type="project" value="UniProtKB-SubCell"/>
</dbReference>
<evidence type="ECO:0000256" key="11">
    <source>
        <dbReference type="ARBA" id="ARBA00038484"/>
    </source>
</evidence>
<evidence type="ECO:0000256" key="8">
    <source>
        <dbReference type="ARBA" id="ARBA00023136"/>
    </source>
</evidence>
<evidence type="ECO:0000256" key="6">
    <source>
        <dbReference type="ARBA" id="ARBA00022974"/>
    </source>
</evidence>
<feature type="domain" description="Kazal-like" evidence="18">
    <location>
        <begin position="63"/>
        <end position="110"/>
    </location>
</feature>
<dbReference type="Gene3D" id="3.30.60.30">
    <property type="match status" value="2"/>
</dbReference>
<evidence type="ECO:0000256" key="5">
    <source>
        <dbReference type="ARBA" id="ARBA00022737"/>
    </source>
</evidence>
<dbReference type="eggNOG" id="KOG3649">
    <property type="taxonomic scope" value="Eukaryota"/>
</dbReference>
<dbReference type="PANTHER" id="PTHR21632:SF5">
    <property type="entry name" value="TOMOREGULIN-2 ISOFORM X1"/>
    <property type="match status" value="1"/>
</dbReference>
<dbReference type="AlphaFoldDB" id="A0A151NA27"/>
<evidence type="ECO:0000256" key="10">
    <source>
        <dbReference type="ARBA" id="ARBA00023180"/>
    </source>
</evidence>
<dbReference type="STRING" id="8496.A0A151NA27"/>
<dbReference type="PANTHER" id="PTHR21632">
    <property type="entry name" value="REGULATORY PROTEIN ZESTE"/>
    <property type="match status" value="1"/>
</dbReference>
<dbReference type="EMBL" id="AKHW03003682">
    <property type="protein sequence ID" value="KYO33683.1"/>
    <property type="molecule type" value="Genomic_DNA"/>
</dbReference>
<evidence type="ECO:0000256" key="2">
    <source>
        <dbReference type="ARBA" id="ARBA00022536"/>
    </source>
</evidence>
<evidence type="ECO:0000313" key="19">
    <source>
        <dbReference type="EMBL" id="KYO33683.1"/>
    </source>
</evidence>
<dbReference type="InterPro" id="IPR000742">
    <property type="entry name" value="EGF"/>
</dbReference>
<evidence type="ECO:0000256" key="9">
    <source>
        <dbReference type="ARBA" id="ARBA00023157"/>
    </source>
</evidence>
<feature type="disulfide bond" evidence="14">
    <location>
        <begin position="264"/>
        <end position="273"/>
    </location>
</feature>
<protein>
    <recommendedName>
        <fullName evidence="12">Tomoregulin-2</fullName>
    </recommendedName>
    <alternativeName>
        <fullName evidence="13">Transmembrane protein with EGF-like and two follistatin-like domains</fullName>
    </alternativeName>
</protein>
<keyword evidence="3 16" id="KW-0812">Transmembrane</keyword>
<comment type="similarity">
    <text evidence="11">Belongs to the tomoregulin family.</text>
</comment>
<evidence type="ECO:0000256" key="14">
    <source>
        <dbReference type="PROSITE-ProRule" id="PRU00076"/>
    </source>
</evidence>
<dbReference type="PROSITE" id="PS51465">
    <property type="entry name" value="KAZAL_2"/>
    <property type="match status" value="2"/>
</dbReference>
<dbReference type="SMART" id="SM00280">
    <property type="entry name" value="KAZAL"/>
    <property type="match status" value="2"/>
</dbReference>
<dbReference type="Gene3D" id="2.10.25.10">
    <property type="entry name" value="Laminin"/>
    <property type="match status" value="1"/>
</dbReference>
<evidence type="ECO:0000259" key="18">
    <source>
        <dbReference type="PROSITE" id="PS51465"/>
    </source>
</evidence>
<dbReference type="PROSITE" id="PS00022">
    <property type="entry name" value="EGF_1"/>
    <property type="match status" value="1"/>
</dbReference>
<evidence type="ECO:0000256" key="1">
    <source>
        <dbReference type="ARBA" id="ARBA00004479"/>
    </source>
</evidence>
<evidence type="ECO:0000256" key="16">
    <source>
        <dbReference type="SAM" id="Phobius"/>
    </source>
</evidence>
<reference evidence="19 20" key="1">
    <citation type="journal article" date="2012" name="Genome Biol.">
        <title>Sequencing three crocodilian genomes to illuminate the evolution of archosaurs and amniotes.</title>
        <authorList>
            <person name="St John J.A."/>
            <person name="Braun E.L."/>
            <person name="Isberg S.R."/>
            <person name="Miles L.G."/>
            <person name="Chong A.Y."/>
            <person name="Gongora J."/>
            <person name="Dalzell P."/>
            <person name="Moran C."/>
            <person name="Bed'hom B."/>
            <person name="Abzhanov A."/>
            <person name="Burgess S.C."/>
            <person name="Cooksey A.M."/>
            <person name="Castoe T.A."/>
            <person name="Crawford N.G."/>
            <person name="Densmore L.D."/>
            <person name="Drew J.C."/>
            <person name="Edwards S.V."/>
            <person name="Faircloth B.C."/>
            <person name="Fujita M.K."/>
            <person name="Greenwold M.J."/>
            <person name="Hoffmann F.G."/>
            <person name="Howard J.M."/>
            <person name="Iguchi T."/>
            <person name="Janes D.E."/>
            <person name="Khan S.Y."/>
            <person name="Kohno S."/>
            <person name="de Koning A.J."/>
            <person name="Lance S.L."/>
            <person name="McCarthy F.M."/>
            <person name="McCormack J.E."/>
            <person name="Merchant M.E."/>
            <person name="Peterson D.G."/>
            <person name="Pollock D.D."/>
            <person name="Pourmand N."/>
            <person name="Raney B.J."/>
            <person name="Roessler K.A."/>
            <person name="Sanford J.R."/>
            <person name="Sawyer R.H."/>
            <person name="Schmidt C.J."/>
            <person name="Triplett E.W."/>
            <person name="Tuberville T.D."/>
            <person name="Venegas-Anaya M."/>
            <person name="Howard J.T."/>
            <person name="Jarvis E.D."/>
            <person name="Guillette L.J.Jr."/>
            <person name="Glenn T.C."/>
            <person name="Green R.E."/>
            <person name="Ray D.A."/>
        </authorList>
    </citation>
    <scope>NUCLEOTIDE SEQUENCE [LARGE SCALE GENOMIC DNA]</scope>
    <source>
        <strain evidence="19">KSC_2009_1</strain>
    </source>
</reference>
<evidence type="ECO:0000256" key="13">
    <source>
        <dbReference type="ARBA" id="ARBA00076713"/>
    </source>
</evidence>
<evidence type="ECO:0000256" key="7">
    <source>
        <dbReference type="ARBA" id="ARBA00022989"/>
    </source>
</evidence>
<dbReference type="InterPro" id="IPR002350">
    <property type="entry name" value="Kazal_dom"/>
</dbReference>
<keyword evidence="10" id="KW-0325">Glycoprotein</keyword>
<feature type="domain" description="EGF-like" evidence="17">
    <location>
        <begin position="234"/>
        <end position="274"/>
    </location>
</feature>
<keyword evidence="20" id="KW-1185">Reference proteome</keyword>
<evidence type="ECO:0000259" key="17">
    <source>
        <dbReference type="PROSITE" id="PS50026"/>
    </source>
</evidence>
<dbReference type="CDD" id="cd00104">
    <property type="entry name" value="KAZAL_FS"/>
    <property type="match status" value="2"/>
</dbReference>
<keyword evidence="7 16" id="KW-1133">Transmembrane helix</keyword>
<dbReference type="Proteomes" id="UP000050525">
    <property type="component" value="Unassembled WGS sequence"/>
</dbReference>
<comment type="caution">
    <text evidence="14">Lacks conserved residue(s) required for the propagation of feature annotation.</text>
</comment>
<evidence type="ECO:0000256" key="3">
    <source>
        <dbReference type="ARBA" id="ARBA00022692"/>
    </source>
</evidence>